<evidence type="ECO:0000313" key="2">
    <source>
        <dbReference type="Proteomes" id="UP000631114"/>
    </source>
</evidence>
<sequence length="172" mass="19515">MAPSKKDSKGGDIKFPCLHDVYIDSCPMLNVVPHYMLCDTLRELYLKDCSELIGTQVTQPCLPPLLEKLKLAGVFSRSLPVNEVCSHNNRSYYPRLKSCAIYVEKKVLYSTIYNSPNSTLPKGFNQITAIRCLHFEGCESLDFELKDLKHLTMLQELCITNCPVLKERLGII</sequence>
<dbReference type="Gene3D" id="3.80.10.10">
    <property type="entry name" value="Ribonuclease Inhibitor"/>
    <property type="match status" value="1"/>
</dbReference>
<dbReference type="SUPFAM" id="SSF52047">
    <property type="entry name" value="RNI-like"/>
    <property type="match status" value="1"/>
</dbReference>
<evidence type="ECO:0008006" key="3">
    <source>
        <dbReference type="Google" id="ProtNLM"/>
    </source>
</evidence>
<dbReference type="Proteomes" id="UP000631114">
    <property type="component" value="Unassembled WGS sequence"/>
</dbReference>
<dbReference type="OrthoDB" id="1896560at2759"/>
<protein>
    <recommendedName>
        <fullName evidence="3">Disease resistance protein</fullName>
    </recommendedName>
</protein>
<evidence type="ECO:0000313" key="1">
    <source>
        <dbReference type="EMBL" id="KAF9615757.1"/>
    </source>
</evidence>
<accession>A0A835M465</accession>
<reference evidence="1 2" key="1">
    <citation type="submission" date="2020-10" db="EMBL/GenBank/DDBJ databases">
        <title>The Coptis chinensis genome and diversification of protoberbering-type alkaloids.</title>
        <authorList>
            <person name="Wang B."/>
            <person name="Shu S."/>
            <person name="Song C."/>
            <person name="Liu Y."/>
        </authorList>
    </citation>
    <scope>NUCLEOTIDE SEQUENCE [LARGE SCALE GENOMIC DNA]</scope>
    <source>
        <strain evidence="1">HL-2020</strain>
        <tissue evidence="1">Leaf</tissue>
    </source>
</reference>
<dbReference type="InterPro" id="IPR032675">
    <property type="entry name" value="LRR_dom_sf"/>
</dbReference>
<dbReference type="AlphaFoldDB" id="A0A835M465"/>
<comment type="caution">
    <text evidence="1">The sequence shown here is derived from an EMBL/GenBank/DDBJ whole genome shotgun (WGS) entry which is preliminary data.</text>
</comment>
<gene>
    <name evidence="1" type="ORF">IFM89_026223</name>
</gene>
<dbReference type="EMBL" id="JADFTS010000003">
    <property type="protein sequence ID" value="KAF9615757.1"/>
    <property type="molecule type" value="Genomic_DNA"/>
</dbReference>
<keyword evidence="2" id="KW-1185">Reference proteome</keyword>
<name>A0A835M465_9MAGN</name>
<proteinExistence type="predicted"/>
<organism evidence="1 2">
    <name type="scientific">Coptis chinensis</name>
    <dbReference type="NCBI Taxonomy" id="261450"/>
    <lineage>
        <taxon>Eukaryota</taxon>
        <taxon>Viridiplantae</taxon>
        <taxon>Streptophyta</taxon>
        <taxon>Embryophyta</taxon>
        <taxon>Tracheophyta</taxon>
        <taxon>Spermatophyta</taxon>
        <taxon>Magnoliopsida</taxon>
        <taxon>Ranunculales</taxon>
        <taxon>Ranunculaceae</taxon>
        <taxon>Coptidoideae</taxon>
        <taxon>Coptis</taxon>
    </lineage>
</organism>